<dbReference type="GeneID" id="89940057"/>
<dbReference type="PANTHER" id="PTHR32251:SF15">
    <property type="entry name" value="3-OXO-5-ALPHA-STEROID 4-DEHYDROGENASE (DUF1295)"/>
    <property type="match status" value="1"/>
</dbReference>
<dbReference type="Gene3D" id="1.20.120.1630">
    <property type="match status" value="1"/>
</dbReference>
<protein>
    <recommendedName>
        <fullName evidence="5">Steroid 5-alpha reductase C-terminal domain-containing protein</fullName>
    </recommendedName>
</protein>
<dbReference type="GO" id="GO:0016020">
    <property type="term" value="C:membrane"/>
    <property type="evidence" value="ECO:0007669"/>
    <property type="project" value="TreeGrafter"/>
</dbReference>
<evidence type="ECO:0000256" key="2">
    <source>
        <dbReference type="SAM" id="Phobius"/>
    </source>
</evidence>
<keyword evidence="2" id="KW-0812">Transmembrane</keyword>
<dbReference type="PANTHER" id="PTHR32251">
    <property type="entry name" value="3-OXO-5-ALPHA-STEROID 4-DEHYDROGENASE"/>
    <property type="match status" value="1"/>
</dbReference>
<accession>A0AAN6QF14</accession>
<gene>
    <name evidence="3" type="ORF">N656DRAFT_783332</name>
</gene>
<dbReference type="Pfam" id="PF06966">
    <property type="entry name" value="DUF1295"/>
    <property type="match status" value="1"/>
</dbReference>
<feature type="region of interest" description="Disordered" evidence="1">
    <location>
        <begin position="1"/>
        <end position="22"/>
    </location>
</feature>
<keyword evidence="4" id="KW-1185">Reference proteome</keyword>
<keyword evidence="2" id="KW-1133">Transmembrane helix</keyword>
<comment type="caution">
    <text evidence="3">The sequence shown here is derived from an EMBL/GenBank/DDBJ whole genome shotgun (WGS) entry which is preliminary data.</text>
</comment>
<feature type="transmembrane region" description="Helical" evidence="2">
    <location>
        <begin position="124"/>
        <end position="144"/>
    </location>
</feature>
<dbReference type="EMBL" id="MU853358">
    <property type="protein sequence ID" value="KAK4109043.1"/>
    <property type="molecule type" value="Genomic_DNA"/>
</dbReference>
<reference evidence="3" key="2">
    <citation type="submission" date="2023-05" db="EMBL/GenBank/DDBJ databases">
        <authorList>
            <consortium name="Lawrence Berkeley National Laboratory"/>
            <person name="Steindorff A."/>
            <person name="Hensen N."/>
            <person name="Bonometti L."/>
            <person name="Westerberg I."/>
            <person name="Brannstrom I.O."/>
            <person name="Guillou S."/>
            <person name="Cros-Aarteil S."/>
            <person name="Calhoun S."/>
            <person name="Haridas S."/>
            <person name="Kuo A."/>
            <person name="Mondo S."/>
            <person name="Pangilinan J."/>
            <person name="Riley R."/>
            <person name="Labutti K."/>
            <person name="Andreopoulos B."/>
            <person name="Lipzen A."/>
            <person name="Chen C."/>
            <person name="Yanf M."/>
            <person name="Daum C."/>
            <person name="Ng V."/>
            <person name="Clum A."/>
            <person name="Ohm R."/>
            <person name="Martin F."/>
            <person name="Silar P."/>
            <person name="Natvig D."/>
            <person name="Lalanne C."/>
            <person name="Gautier V."/>
            <person name="Ament-Velasquez S.L."/>
            <person name="Kruys A."/>
            <person name="Hutchinson M.I."/>
            <person name="Powell A.J."/>
            <person name="Barry K."/>
            <person name="Miller A.N."/>
            <person name="Grigoriev I.V."/>
            <person name="Debuchy R."/>
            <person name="Gladieux P."/>
            <person name="Thoren M.H."/>
            <person name="Johannesson H."/>
        </authorList>
    </citation>
    <scope>NUCLEOTIDE SEQUENCE</scope>
    <source>
        <strain evidence="3">CBS 508.74</strain>
    </source>
</reference>
<dbReference type="RefSeq" id="XP_064666613.1">
    <property type="nucleotide sequence ID" value="XM_064815932.1"/>
</dbReference>
<keyword evidence="2" id="KW-0472">Membrane</keyword>
<dbReference type="AlphaFoldDB" id="A0AAN6QF14"/>
<evidence type="ECO:0008006" key="5">
    <source>
        <dbReference type="Google" id="ProtNLM"/>
    </source>
</evidence>
<evidence type="ECO:0000313" key="3">
    <source>
        <dbReference type="EMBL" id="KAK4109043.1"/>
    </source>
</evidence>
<dbReference type="InterPro" id="IPR010721">
    <property type="entry name" value="UstE-like"/>
</dbReference>
<feature type="transmembrane region" description="Helical" evidence="2">
    <location>
        <begin position="93"/>
        <end position="112"/>
    </location>
</feature>
<evidence type="ECO:0000313" key="4">
    <source>
        <dbReference type="Proteomes" id="UP001302812"/>
    </source>
</evidence>
<evidence type="ECO:0000256" key="1">
    <source>
        <dbReference type="SAM" id="MobiDB-lite"/>
    </source>
</evidence>
<dbReference type="Proteomes" id="UP001302812">
    <property type="component" value="Unassembled WGS sequence"/>
</dbReference>
<organism evidence="3 4">
    <name type="scientific">Canariomyces notabilis</name>
    <dbReference type="NCBI Taxonomy" id="2074819"/>
    <lineage>
        <taxon>Eukaryota</taxon>
        <taxon>Fungi</taxon>
        <taxon>Dikarya</taxon>
        <taxon>Ascomycota</taxon>
        <taxon>Pezizomycotina</taxon>
        <taxon>Sordariomycetes</taxon>
        <taxon>Sordariomycetidae</taxon>
        <taxon>Sordariales</taxon>
        <taxon>Chaetomiaceae</taxon>
        <taxon>Canariomyces</taxon>
    </lineage>
</organism>
<name>A0AAN6QF14_9PEZI</name>
<proteinExistence type="predicted"/>
<feature type="transmembrane region" description="Helical" evidence="2">
    <location>
        <begin position="222"/>
        <end position="241"/>
    </location>
</feature>
<sequence>MSTSSPTDDNPPPGPGPSKGDLIRRGAYKTNVAGVLTFVGLRGLEPLLQYQLLRPGGWGTALLTRLNLSAIPSSALPLATLFGTTLPLPLPNLVLVSMSAAASLKQIFWLLAIGREELGPGASAAVGIFNGAFNSLNALLFLWSATSPFSSFSTSLGLPLPAPMLAGAALFTLGIALETLPEIQRKRFKENPANKGKVCDAGVWGWVRHPNYGGYALWRTGYALAAGGLAFGLVMGVWQMWHFATDSVVFMDEYMQKRYGEQWEGHKKRVRWLLVPGIY</sequence>
<feature type="transmembrane region" description="Helical" evidence="2">
    <location>
        <begin position="156"/>
        <end position="177"/>
    </location>
</feature>
<reference evidence="3" key="1">
    <citation type="journal article" date="2023" name="Mol. Phylogenet. Evol.">
        <title>Genome-scale phylogeny and comparative genomics of the fungal order Sordariales.</title>
        <authorList>
            <person name="Hensen N."/>
            <person name="Bonometti L."/>
            <person name="Westerberg I."/>
            <person name="Brannstrom I.O."/>
            <person name="Guillou S."/>
            <person name="Cros-Aarteil S."/>
            <person name="Calhoun S."/>
            <person name="Haridas S."/>
            <person name="Kuo A."/>
            <person name="Mondo S."/>
            <person name="Pangilinan J."/>
            <person name="Riley R."/>
            <person name="LaButti K."/>
            <person name="Andreopoulos B."/>
            <person name="Lipzen A."/>
            <person name="Chen C."/>
            <person name="Yan M."/>
            <person name="Daum C."/>
            <person name="Ng V."/>
            <person name="Clum A."/>
            <person name="Steindorff A."/>
            <person name="Ohm R.A."/>
            <person name="Martin F."/>
            <person name="Silar P."/>
            <person name="Natvig D.O."/>
            <person name="Lalanne C."/>
            <person name="Gautier V."/>
            <person name="Ament-Velasquez S.L."/>
            <person name="Kruys A."/>
            <person name="Hutchinson M.I."/>
            <person name="Powell A.J."/>
            <person name="Barry K."/>
            <person name="Miller A.N."/>
            <person name="Grigoriev I.V."/>
            <person name="Debuchy R."/>
            <person name="Gladieux P."/>
            <person name="Hiltunen Thoren M."/>
            <person name="Johannesson H."/>
        </authorList>
    </citation>
    <scope>NUCLEOTIDE SEQUENCE</scope>
    <source>
        <strain evidence="3">CBS 508.74</strain>
    </source>
</reference>